<dbReference type="CDD" id="cd17814">
    <property type="entry name" value="Fe-ADH-like"/>
    <property type="match status" value="1"/>
</dbReference>
<dbReference type="AlphaFoldDB" id="A0A1M6WX03"/>
<dbReference type="PANTHER" id="PTHR11496:SF102">
    <property type="entry name" value="ALCOHOL DEHYDROGENASE 4"/>
    <property type="match status" value="1"/>
</dbReference>
<dbReference type="FunFam" id="3.40.50.1970:FF:000003">
    <property type="entry name" value="Alcohol dehydrogenase, iron-containing"/>
    <property type="match status" value="1"/>
</dbReference>
<feature type="domain" description="Fe-containing alcohol dehydrogenase-like C-terminal" evidence="4">
    <location>
        <begin position="193"/>
        <end position="387"/>
    </location>
</feature>
<dbReference type="OrthoDB" id="5445534at2"/>
<dbReference type="GO" id="GO:0046872">
    <property type="term" value="F:metal ion binding"/>
    <property type="evidence" value="ECO:0007669"/>
    <property type="project" value="InterPro"/>
</dbReference>
<keyword evidence="2" id="KW-0560">Oxidoreductase</keyword>
<dbReference type="Pfam" id="PF25137">
    <property type="entry name" value="ADH_Fe_C"/>
    <property type="match status" value="1"/>
</dbReference>
<name>A0A1M6WX03_9FIRM</name>
<dbReference type="Proteomes" id="UP000183997">
    <property type="component" value="Unassembled WGS sequence"/>
</dbReference>
<sequence>MPENNLLHISKFVAPEVIFGLGALSQVGESAYRIGITKAFLVSDRGVMEAGWVDKALAYLKELGIDSCVWYDLTTNPKDTEVAVAAGQYLESGCDGIIAVGGGSPIDVAKAIAILATNGGQIKDYEGVNKITSPLPPMVIVSSTGGSGAEVSQFSMIVEKKRQVKMAIISKSLIPDIAIVDPLLLQTKSARLTAATGVDALSHAIEAYVSLAATALTDVHALAAMRLIASNLRESVACRTNLEAKSAMAMASLQAGLAFSNAILGATHAMTHQVDGLLDLHHGETNGILMPYVMEFNMISCGEKFANIAEALGVQTTGLGKWKAAERGIVAVRKLFRDIGIPQRLSEVGMREEHVQKLSQNALKDACLVTNPRDTSAAEIEDLYRRAL</sequence>
<keyword evidence="6" id="KW-1185">Reference proteome</keyword>
<comment type="similarity">
    <text evidence="1">Belongs to the iron-containing alcohol dehydrogenase family.</text>
</comment>
<dbReference type="Gene3D" id="3.40.50.1970">
    <property type="match status" value="1"/>
</dbReference>
<dbReference type="EMBL" id="FRAR01000035">
    <property type="protein sequence ID" value="SHK98075.1"/>
    <property type="molecule type" value="Genomic_DNA"/>
</dbReference>
<evidence type="ECO:0000259" key="4">
    <source>
        <dbReference type="Pfam" id="PF25137"/>
    </source>
</evidence>
<dbReference type="Pfam" id="PF00465">
    <property type="entry name" value="Fe-ADH"/>
    <property type="match status" value="1"/>
</dbReference>
<dbReference type="PANTHER" id="PTHR11496">
    <property type="entry name" value="ALCOHOL DEHYDROGENASE"/>
    <property type="match status" value="1"/>
</dbReference>
<reference evidence="6" key="1">
    <citation type="submission" date="2016-11" db="EMBL/GenBank/DDBJ databases">
        <authorList>
            <person name="Varghese N."/>
            <person name="Submissions S."/>
        </authorList>
    </citation>
    <scope>NUCLEOTIDE SEQUENCE [LARGE SCALE GENOMIC DNA]</scope>
    <source>
        <strain evidence="6">DSM 10349</strain>
    </source>
</reference>
<dbReference type="Gene3D" id="1.20.1090.10">
    <property type="entry name" value="Dehydroquinate synthase-like - alpha domain"/>
    <property type="match status" value="1"/>
</dbReference>
<evidence type="ECO:0000256" key="1">
    <source>
        <dbReference type="ARBA" id="ARBA00007358"/>
    </source>
</evidence>
<feature type="domain" description="Alcohol dehydrogenase iron-type/glycerol dehydrogenase GldA" evidence="3">
    <location>
        <begin position="15"/>
        <end position="182"/>
    </location>
</feature>
<dbReference type="SUPFAM" id="SSF56796">
    <property type="entry name" value="Dehydroquinate synthase-like"/>
    <property type="match status" value="1"/>
</dbReference>
<dbReference type="InterPro" id="IPR056798">
    <property type="entry name" value="ADH_Fe_C"/>
</dbReference>
<organism evidence="5 6">
    <name type="scientific">Desulforamulus aeronauticus DSM 10349</name>
    <dbReference type="NCBI Taxonomy" id="1121421"/>
    <lineage>
        <taxon>Bacteria</taxon>
        <taxon>Bacillati</taxon>
        <taxon>Bacillota</taxon>
        <taxon>Clostridia</taxon>
        <taxon>Eubacteriales</taxon>
        <taxon>Peptococcaceae</taxon>
        <taxon>Desulforamulus</taxon>
    </lineage>
</organism>
<evidence type="ECO:0000259" key="3">
    <source>
        <dbReference type="Pfam" id="PF00465"/>
    </source>
</evidence>
<dbReference type="STRING" id="1121421.SAMN02745123_03800"/>
<gene>
    <name evidence="5" type="ORF">SAMN02745123_03800</name>
</gene>
<evidence type="ECO:0000256" key="2">
    <source>
        <dbReference type="ARBA" id="ARBA00023002"/>
    </source>
</evidence>
<proteinExistence type="inferred from homology"/>
<dbReference type="RefSeq" id="WP_072917484.1">
    <property type="nucleotide sequence ID" value="NZ_FRAR01000035.1"/>
</dbReference>
<dbReference type="InterPro" id="IPR001670">
    <property type="entry name" value="ADH_Fe/GldA"/>
</dbReference>
<dbReference type="InterPro" id="IPR039697">
    <property type="entry name" value="Alcohol_dehydrogenase_Fe"/>
</dbReference>
<evidence type="ECO:0000313" key="6">
    <source>
        <dbReference type="Proteomes" id="UP000183997"/>
    </source>
</evidence>
<dbReference type="FunFam" id="1.20.1090.10:FF:000001">
    <property type="entry name" value="Aldehyde-alcohol dehydrogenase"/>
    <property type="match status" value="1"/>
</dbReference>
<evidence type="ECO:0000313" key="5">
    <source>
        <dbReference type="EMBL" id="SHK98075.1"/>
    </source>
</evidence>
<protein>
    <submittedName>
        <fullName evidence="5">1,3-propanediol dehydrogenase</fullName>
    </submittedName>
</protein>
<dbReference type="GO" id="GO:0004022">
    <property type="term" value="F:alcohol dehydrogenase (NAD+) activity"/>
    <property type="evidence" value="ECO:0007669"/>
    <property type="project" value="UniProtKB-ARBA"/>
</dbReference>
<accession>A0A1M6WX03</accession>